<protein>
    <submittedName>
        <fullName evidence="1">Uncharacterized protein</fullName>
    </submittedName>
</protein>
<accession>A0A0Q1BHE2</accession>
<dbReference type="Proteomes" id="UP000050443">
    <property type="component" value="Unassembled WGS sequence"/>
</dbReference>
<dbReference type="EMBL" id="JRLF01000011">
    <property type="protein sequence ID" value="KQB40077.1"/>
    <property type="molecule type" value="Genomic_DNA"/>
</dbReference>
<name>A0A0Q1BHE2_9FLAO</name>
<evidence type="ECO:0000313" key="1">
    <source>
        <dbReference type="EMBL" id="KQB40077.1"/>
    </source>
</evidence>
<evidence type="ECO:0000313" key="2">
    <source>
        <dbReference type="Proteomes" id="UP000050443"/>
    </source>
</evidence>
<dbReference type="PATRIC" id="fig|362413.3.peg.741"/>
<proteinExistence type="predicted"/>
<organism evidence="1 2">
    <name type="scientific">Flavobacterium aquidurense</name>
    <dbReference type="NCBI Taxonomy" id="362413"/>
    <lineage>
        <taxon>Bacteria</taxon>
        <taxon>Pseudomonadati</taxon>
        <taxon>Bacteroidota</taxon>
        <taxon>Flavobacteriia</taxon>
        <taxon>Flavobacteriales</taxon>
        <taxon>Flavobacteriaceae</taxon>
        <taxon>Flavobacterium</taxon>
    </lineage>
</organism>
<reference evidence="1 2" key="1">
    <citation type="submission" date="2014-09" db="EMBL/GenBank/DDBJ databases">
        <title>Genome sequence of Flavobacterium aquidurense RC62.</title>
        <authorList>
            <person name="Kim J.F."/>
            <person name="Kwak M.-J."/>
        </authorList>
    </citation>
    <scope>NUCLEOTIDE SEQUENCE [LARGE SCALE GENOMIC DNA]</scope>
    <source>
        <strain evidence="1 2">RC62</strain>
    </source>
</reference>
<gene>
    <name evidence="1" type="ORF">RC62_761</name>
</gene>
<comment type="caution">
    <text evidence="1">The sequence shown here is derived from an EMBL/GenBank/DDBJ whole genome shotgun (WGS) entry which is preliminary data.</text>
</comment>
<dbReference type="AlphaFoldDB" id="A0A0Q1BHE2"/>
<sequence length="42" mass="4848">MIVYPFIKCLLFTDLFPAIYITLKQYAIPSFSDFTLKKTKGA</sequence>